<evidence type="ECO:0000313" key="2">
    <source>
        <dbReference type="Proteomes" id="UP000017800"/>
    </source>
</evidence>
<dbReference type="Proteomes" id="UP000017800">
    <property type="component" value="Unassembled WGS sequence"/>
</dbReference>
<sequence>MDTRGGPQVLTTTQIAHIAFDSQHKKPKIVRCLDGLRHRALRIVKCLRKRWGSAAEIFLTIMGDDAIAVL</sequence>
<proteinExistence type="predicted"/>
<accession>V5FBK0</accession>
<gene>
    <name evidence="1" type="ORF">VHA01S_008_00735</name>
</gene>
<dbReference type="AlphaFoldDB" id="V5FBK0"/>
<dbReference type="EMBL" id="BAUJ01000008">
    <property type="protein sequence ID" value="GAD88678.1"/>
    <property type="molecule type" value="Genomic_DNA"/>
</dbReference>
<keyword evidence="2" id="KW-1185">Reference proteome</keyword>
<comment type="caution">
    <text evidence="1">The sequence shown here is derived from an EMBL/GenBank/DDBJ whole genome shotgun (WGS) entry which is preliminary data.</text>
</comment>
<reference evidence="1 2" key="1">
    <citation type="submission" date="2013-11" db="EMBL/GenBank/DDBJ databases">
        <title>Whole genome shotgun sequence of Vibrio halioticoli NBRC 102217.</title>
        <authorList>
            <person name="Isaki S."/>
            <person name="Kimura A."/>
            <person name="Ohji S."/>
            <person name="Hosoyama A."/>
            <person name="Fujita N."/>
            <person name="Hashimoto M."/>
            <person name="Hosoyama Y."/>
            <person name="Yamazoe A."/>
        </authorList>
    </citation>
    <scope>NUCLEOTIDE SEQUENCE [LARGE SCALE GENOMIC DNA]</scope>
    <source>
        <strain evidence="1 2">NBRC 102217</strain>
    </source>
</reference>
<organism evidence="1 2">
    <name type="scientific">Vibrio halioticoli NBRC 102217</name>
    <dbReference type="NCBI Taxonomy" id="1219072"/>
    <lineage>
        <taxon>Bacteria</taxon>
        <taxon>Pseudomonadati</taxon>
        <taxon>Pseudomonadota</taxon>
        <taxon>Gammaproteobacteria</taxon>
        <taxon>Vibrionales</taxon>
        <taxon>Vibrionaceae</taxon>
        <taxon>Vibrio</taxon>
    </lineage>
</organism>
<protein>
    <submittedName>
        <fullName evidence="1">Uncharacterized protein</fullName>
    </submittedName>
</protein>
<name>V5FBK0_9VIBR</name>
<dbReference type="eggNOG" id="COG0702">
    <property type="taxonomic scope" value="Bacteria"/>
</dbReference>
<evidence type="ECO:0000313" key="1">
    <source>
        <dbReference type="EMBL" id="GAD88678.1"/>
    </source>
</evidence>